<dbReference type="SMART" id="SM00448">
    <property type="entry name" value="REC"/>
    <property type="match status" value="1"/>
</dbReference>
<dbReference type="PANTHER" id="PTHR45339:SF1">
    <property type="entry name" value="HYBRID SIGNAL TRANSDUCTION HISTIDINE KINASE J"/>
    <property type="match status" value="1"/>
</dbReference>
<keyword evidence="6" id="KW-0175">Coiled coil</keyword>
<proteinExistence type="predicted"/>
<name>A0ABS5ZF73_9GAMM</name>
<dbReference type="SUPFAM" id="SSF52172">
    <property type="entry name" value="CheY-like"/>
    <property type="match status" value="1"/>
</dbReference>
<feature type="modified residue" description="4-aspartylphosphate" evidence="5">
    <location>
        <position position="541"/>
    </location>
</feature>
<dbReference type="SUPFAM" id="SSF47384">
    <property type="entry name" value="Homodimeric domain of signal transducing histidine kinase"/>
    <property type="match status" value="1"/>
</dbReference>
<evidence type="ECO:0000256" key="2">
    <source>
        <dbReference type="ARBA" id="ARBA00012438"/>
    </source>
</evidence>
<dbReference type="RefSeq" id="WP_215819783.1">
    <property type="nucleotide sequence ID" value="NZ_JAGSOY010000022.1"/>
</dbReference>
<keyword evidence="7" id="KW-1133">Transmembrane helix</keyword>
<dbReference type="PRINTS" id="PR00344">
    <property type="entry name" value="BCTRLSENSOR"/>
</dbReference>
<gene>
    <name evidence="10" type="ORF">KCG35_11205</name>
</gene>
<evidence type="ECO:0000313" key="11">
    <source>
        <dbReference type="Proteomes" id="UP000690515"/>
    </source>
</evidence>
<evidence type="ECO:0000256" key="4">
    <source>
        <dbReference type="ARBA" id="ARBA00023012"/>
    </source>
</evidence>
<dbReference type="Gene3D" id="3.30.565.10">
    <property type="entry name" value="Histidine kinase-like ATPase, C-terminal domain"/>
    <property type="match status" value="1"/>
</dbReference>
<keyword evidence="7" id="KW-0812">Transmembrane</keyword>
<dbReference type="Proteomes" id="UP000690515">
    <property type="component" value="Unassembled WGS sequence"/>
</dbReference>
<keyword evidence="7" id="KW-0472">Membrane</keyword>
<reference evidence="10 11" key="1">
    <citation type="submission" date="2021-04" db="EMBL/GenBank/DDBJ databases">
        <authorList>
            <person name="Pira H."/>
            <person name="Risdian C."/>
            <person name="Wink J."/>
        </authorList>
    </citation>
    <scope>NUCLEOTIDE SEQUENCE [LARGE SCALE GENOMIC DNA]</scope>
    <source>
        <strain evidence="10 11">WH53</strain>
    </source>
</reference>
<dbReference type="Pfam" id="PF00512">
    <property type="entry name" value="HisKA"/>
    <property type="match status" value="1"/>
</dbReference>
<dbReference type="InterPro" id="IPR036097">
    <property type="entry name" value="HisK_dim/P_sf"/>
</dbReference>
<feature type="transmembrane region" description="Helical" evidence="7">
    <location>
        <begin position="140"/>
        <end position="165"/>
    </location>
</feature>
<comment type="catalytic activity">
    <reaction evidence="1">
        <text>ATP + protein L-histidine = ADP + protein N-phospho-L-histidine.</text>
        <dbReference type="EC" id="2.7.13.3"/>
    </reaction>
</comment>
<evidence type="ECO:0000256" key="1">
    <source>
        <dbReference type="ARBA" id="ARBA00000085"/>
    </source>
</evidence>
<dbReference type="Gene3D" id="3.40.50.2300">
    <property type="match status" value="1"/>
</dbReference>
<dbReference type="InterPro" id="IPR036890">
    <property type="entry name" value="HATPase_C_sf"/>
</dbReference>
<protein>
    <recommendedName>
        <fullName evidence="2">histidine kinase</fullName>
        <ecNumber evidence="2">2.7.13.3</ecNumber>
    </recommendedName>
</protein>
<feature type="transmembrane region" description="Helical" evidence="7">
    <location>
        <begin position="12"/>
        <end position="33"/>
    </location>
</feature>
<keyword evidence="11" id="KW-1185">Reference proteome</keyword>
<dbReference type="PANTHER" id="PTHR45339">
    <property type="entry name" value="HYBRID SIGNAL TRANSDUCTION HISTIDINE KINASE J"/>
    <property type="match status" value="1"/>
</dbReference>
<evidence type="ECO:0000259" key="9">
    <source>
        <dbReference type="PROSITE" id="PS50110"/>
    </source>
</evidence>
<dbReference type="InterPro" id="IPR001789">
    <property type="entry name" value="Sig_transdc_resp-reg_receiver"/>
</dbReference>
<evidence type="ECO:0000256" key="6">
    <source>
        <dbReference type="SAM" id="Coils"/>
    </source>
</evidence>
<accession>A0ABS5ZF73</accession>
<dbReference type="InterPro" id="IPR011006">
    <property type="entry name" value="CheY-like_superfamily"/>
</dbReference>
<dbReference type="Gene3D" id="1.10.287.130">
    <property type="match status" value="1"/>
</dbReference>
<sequence length="630" mass="70705">MRQGWWTIKHQALLLGMLPCIVMFFLLISYTIISNQQLLEISISHRLQSHALHIAQALDHNPWPQVQQKLKSLIDEDVLCYIRIEYHDGSPLISLIEDDYEGYNERIEYQLNLNYSPASPFYQGQITVGLSRDYEHTGQLPYLVTVIVAGSITLLIAFLIANYLAKSITEPIQHITQTLQHFESNLFNTIQLPPQKAGVLRPLVAAVNHLGRALTQAEQQRQHYTNELIQTNHQAKMASRAKSDFLAMMTHELRTPMNGVLGMLQLLDCTELNHEQREYIKIASNSTEHLLKVINDILDFSRIERGQLTLEEGVFNLHEVLKSCARTFQHHAATKGLQLVTQFSSIPPGLQVIADATRLKQVIINLISNAVKFTHQGSITLKAQIKERDKQPTLLTCHIIDTGIGIAKDRLDHIFNPFQQADTFKVRKYSGSGLGLSIAKTLISLMGGALTVKSVEEQGSTFSFSIPIQVSSTQTKVSPVLKTSMSSPQTATVLLVEDNPVNQTVITGMLGVMGFQVDTAENGVKAFQKATTQHYALILMDLYLPDIDGFQCCRQIKQQQANSQQQTPIIALITETSSEVKKQCIACGMDDFLNKPFTRNQLHDKLAHYLKAFSSHQQNNRSHNVKPSNV</sequence>
<dbReference type="CDD" id="cd00082">
    <property type="entry name" value="HisKA"/>
    <property type="match status" value="1"/>
</dbReference>
<dbReference type="EC" id="2.7.13.3" evidence="2"/>
<dbReference type="Pfam" id="PF02518">
    <property type="entry name" value="HATPase_c"/>
    <property type="match status" value="1"/>
</dbReference>
<evidence type="ECO:0000313" key="10">
    <source>
        <dbReference type="EMBL" id="MBU2711627.1"/>
    </source>
</evidence>
<feature type="coiled-coil region" evidence="6">
    <location>
        <begin position="207"/>
        <end position="234"/>
    </location>
</feature>
<evidence type="ECO:0000256" key="7">
    <source>
        <dbReference type="SAM" id="Phobius"/>
    </source>
</evidence>
<evidence type="ECO:0000259" key="8">
    <source>
        <dbReference type="PROSITE" id="PS50109"/>
    </source>
</evidence>
<dbReference type="CDD" id="cd17546">
    <property type="entry name" value="REC_hyHK_CKI1_RcsC-like"/>
    <property type="match status" value="1"/>
</dbReference>
<dbReference type="CDD" id="cd16922">
    <property type="entry name" value="HATPase_EvgS-ArcB-TorS-like"/>
    <property type="match status" value="1"/>
</dbReference>
<dbReference type="Pfam" id="PF00072">
    <property type="entry name" value="Response_reg"/>
    <property type="match status" value="1"/>
</dbReference>
<dbReference type="PROSITE" id="PS50109">
    <property type="entry name" value="HIS_KIN"/>
    <property type="match status" value="1"/>
</dbReference>
<dbReference type="SMART" id="SM00388">
    <property type="entry name" value="HisKA"/>
    <property type="match status" value="1"/>
</dbReference>
<dbReference type="SUPFAM" id="SSF55874">
    <property type="entry name" value="ATPase domain of HSP90 chaperone/DNA topoisomerase II/histidine kinase"/>
    <property type="match status" value="1"/>
</dbReference>
<dbReference type="InterPro" id="IPR003594">
    <property type="entry name" value="HATPase_dom"/>
</dbReference>
<comment type="caution">
    <text evidence="10">The sequence shown here is derived from an EMBL/GenBank/DDBJ whole genome shotgun (WGS) entry which is preliminary data.</text>
</comment>
<evidence type="ECO:0000256" key="3">
    <source>
        <dbReference type="ARBA" id="ARBA00022553"/>
    </source>
</evidence>
<dbReference type="PROSITE" id="PS50110">
    <property type="entry name" value="RESPONSE_REGULATORY"/>
    <property type="match status" value="1"/>
</dbReference>
<keyword evidence="3 5" id="KW-0597">Phosphoprotein</keyword>
<organism evidence="10 11">
    <name type="scientific">Zooshikella harenae</name>
    <dbReference type="NCBI Taxonomy" id="2827238"/>
    <lineage>
        <taxon>Bacteria</taxon>
        <taxon>Pseudomonadati</taxon>
        <taxon>Pseudomonadota</taxon>
        <taxon>Gammaproteobacteria</taxon>
        <taxon>Oceanospirillales</taxon>
        <taxon>Zooshikellaceae</taxon>
        <taxon>Zooshikella</taxon>
    </lineage>
</organism>
<evidence type="ECO:0000256" key="5">
    <source>
        <dbReference type="PROSITE-ProRule" id="PRU00169"/>
    </source>
</evidence>
<dbReference type="EMBL" id="JAGSOY010000022">
    <property type="protein sequence ID" value="MBU2711627.1"/>
    <property type="molecule type" value="Genomic_DNA"/>
</dbReference>
<dbReference type="InterPro" id="IPR003661">
    <property type="entry name" value="HisK_dim/P_dom"/>
</dbReference>
<feature type="domain" description="Histidine kinase" evidence="8">
    <location>
        <begin position="248"/>
        <end position="470"/>
    </location>
</feature>
<dbReference type="InterPro" id="IPR005467">
    <property type="entry name" value="His_kinase_dom"/>
</dbReference>
<feature type="domain" description="Response regulatory" evidence="9">
    <location>
        <begin position="492"/>
        <end position="610"/>
    </location>
</feature>
<dbReference type="SMART" id="SM00387">
    <property type="entry name" value="HATPase_c"/>
    <property type="match status" value="1"/>
</dbReference>
<dbReference type="InterPro" id="IPR004358">
    <property type="entry name" value="Sig_transdc_His_kin-like_C"/>
</dbReference>
<keyword evidence="4" id="KW-0902">Two-component regulatory system</keyword>